<dbReference type="GO" id="GO:0016491">
    <property type="term" value="F:oxidoreductase activity"/>
    <property type="evidence" value="ECO:0007669"/>
    <property type="project" value="UniProtKB-KW"/>
</dbReference>
<dbReference type="OrthoDB" id="5169292at2"/>
<keyword evidence="4" id="KW-0274">FAD</keyword>
<dbReference type="Proteomes" id="UP000272400">
    <property type="component" value="Unassembled WGS sequence"/>
</dbReference>
<feature type="domain" description="FAD-binding PCMH-type" evidence="6">
    <location>
        <begin position="38"/>
        <end position="207"/>
    </location>
</feature>
<dbReference type="Gene3D" id="3.30.43.10">
    <property type="entry name" value="Uridine Diphospho-n-acetylenolpyruvylglucosamine Reductase, domain 2"/>
    <property type="match status" value="1"/>
</dbReference>
<dbReference type="InterPro" id="IPR006094">
    <property type="entry name" value="Oxid_FAD_bind_N"/>
</dbReference>
<organism evidence="7 8">
    <name type="scientific">Actinocorallia herbida</name>
    <dbReference type="NCBI Taxonomy" id="58109"/>
    <lineage>
        <taxon>Bacteria</taxon>
        <taxon>Bacillati</taxon>
        <taxon>Actinomycetota</taxon>
        <taxon>Actinomycetes</taxon>
        <taxon>Streptosporangiales</taxon>
        <taxon>Thermomonosporaceae</taxon>
        <taxon>Actinocorallia</taxon>
    </lineage>
</organism>
<evidence type="ECO:0000256" key="3">
    <source>
        <dbReference type="ARBA" id="ARBA00022630"/>
    </source>
</evidence>
<dbReference type="PROSITE" id="PS51387">
    <property type="entry name" value="FAD_PCMH"/>
    <property type="match status" value="1"/>
</dbReference>
<keyword evidence="3" id="KW-0285">Flavoprotein</keyword>
<dbReference type="PANTHER" id="PTHR42973">
    <property type="entry name" value="BINDING OXIDOREDUCTASE, PUTATIVE (AFU_ORTHOLOGUE AFUA_1G17690)-RELATED"/>
    <property type="match status" value="1"/>
</dbReference>
<comment type="similarity">
    <text evidence="2">Belongs to the oxygen-dependent FAD-linked oxidoreductase family.</text>
</comment>
<dbReference type="InterPro" id="IPR006093">
    <property type="entry name" value="Oxy_OxRdtase_FAD_BS"/>
</dbReference>
<keyword evidence="8" id="KW-1185">Reference proteome</keyword>
<dbReference type="SUPFAM" id="SSF56176">
    <property type="entry name" value="FAD-binding/transporter-associated domain-like"/>
    <property type="match status" value="1"/>
</dbReference>
<comment type="caution">
    <text evidence="7">The sequence shown here is derived from an EMBL/GenBank/DDBJ whole genome shotgun (WGS) entry which is preliminary data.</text>
</comment>
<dbReference type="Gene3D" id="3.40.462.20">
    <property type="match status" value="1"/>
</dbReference>
<dbReference type="AlphaFoldDB" id="A0A3N1CVZ9"/>
<evidence type="ECO:0000259" key="6">
    <source>
        <dbReference type="PROSITE" id="PS51387"/>
    </source>
</evidence>
<dbReference type="Gene3D" id="3.30.465.10">
    <property type="match status" value="1"/>
</dbReference>
<dbReference type="InterPro" id="IPR016166">
    <property type="entry name" value="FAD-bd_PCMH"/>
</dbReference>
<evidence type="ECO:0000256" key="2">
    <source>
        <dbReference type="ARBA" id="ARBA00005466"/>
    </source>
</evidence>
<dbReference type="InterPro" id="IPR036318">
    <property type="entry name" value="FAD-bd_PCMH-like_sf"/>
</dbReference>
<comment type="cofactor">
    <cofactor evidence="1">
        <name>FAD</name>
        <dbReference type="ChEBI" id="CHEBI:57692"/>
    </cofactor>
</comment>
<dbReference type="InterPro" id="IPR016167">
    <property type="entry name" value="FAD-bd_PCMH_sub1"/>
</dbReference>
<evidence type="ECO:0000256" key="1">
    <source>
        <dbReference type="ARBA" id="ARBA00001974"/>
    </source>
</evidence>
<dbReference type="EMBL" id="RJKE01000001">
    <property type="protein sequence ID" value="ROO85460.1"/>
    <property type="molecule type" value="Genomic_DNA"/>
</dbReference>
<dbReference type="PANTHER" id="PTHR42973:SF39">
    <property type="entry name" value="FAD-BINDING PCMH-TYPE DOMAIN-CONTAINING PROTEIN"/>
    <property type="match status" value="1"/>
</dbReference>
<evidence type="ECO:0000313" key="8">
    <source>
        <dbReference type="Proteomes" id="UP000272400"/>
    </source>
</evidence>
<evidence type="ECO:0000313" key="7">
    <source>
        <dbReference type="EMBL" id="ROO85460.1"/>
    </source>
</evidence>
<dbReference type="RefSeq" id="WP_123664966.1">
    <property type="nucleotide sequence ID" value="NZ_RJKE01000001.1"/>
</dbReference>
<dbReference type="Pfam" id="PF01565">
    <property type="entry name" value="FAD_binding_4"/>
    <property type="match status" value="1"/>
</dbReference>
<dbReference type="InterPro" id="IPR016169">
    <property type="entry name" value="FAD-bd_PCMH_sub2"/>
</dbReference>
<proteinExistence type="inferred from homology"/>
<gene>
    <name evidence="7" type="ORF">EDD29_3004</name>
</gene>
<evidence type="ECO:0000256" key="4">
    <source>
        <dbReference type="ARBA" id="ARBA00022827"/>
    </source>
</evidence>
<dbReference type="PROSITE" id="PS00862">
    <property type="entry name" value="OX2_COVAL_FAD"/>
    <property type="match status" value="1"/>
</dbReference>
<protein>
    <submittedName>
        <fullName evidence="7">FAD/FMN-containing dehydrogenase</fullName>
    </submittedName>
</protein>
<accession>A0A3N1CVZ9</accession>
<sequence>MHTFSGAAAPDLRALMAGAVLAPGEEGYAEAVAPFNLAVPRRPALVAVAQDAADVAAAVRFARRHRLPVAVQATGHGAVGPDEGALLVNTAALDHIAIDPVARTARIGAGVRFGALLEAAAPHGLAPLTGSAPAVGVVGYTLGGGLSPVGRALGYAADHVRALEVVTADGRIRQVDAAHEPDLFWALRGGKGGFGIVTSMTVGLFSVRSLFAGAVYYAGEDAPEVLRAWRNWSAELPERSTTSVALLRLPPLPELPEPLRGRFVVAVRYAHVGAPEEGAALLVRLHGALGEVRPVLDGTGEIPFAAIGSVHADPTDPMPVWERGLLFDDLPETALGALVKTAGADADEPPFMVEIRQLGGALSRQPEGGNAVGGRDAVYSLLVVGAPPPEELTSLVAPAGARVIDALRPCSRDAALPNFLGSAPSPADIAAAWPPAVRDRLRAVKAAYDPSGLFRFGCGH</sequence>
<dbReference type="GO" id="GO:0071949">
    <property type="term" value="F:FAD binding"/>
    <property type="evidence" value="ECO:0007669"/>
    <property type="project" value="InterPro"/>
</dbReference>
<reference evidence="7 8" key="1">
    <citation type="submission" date="2018-11" db="EMBL/GenBank/DDBJ databases">
        <title>Sequencing the genomes of 1000 actinobacteria strains.</title>
        <authorList>
            <person name="Klenk H.-P."/>
        </authorList>
    </citation>
    <scope>NUCLEOTIDE SEQUENCE [LARGE SCALE GENOMIC DNA]</scope>
    <source>
        <strain evidence="7 8">DSM 44254</strain>
    </source>
</reference>
<keyword evidence="5" id="KW-0560">Oxidoreductase</keyword>
<name>A0A3N1CVZ9_9ACTN</name>
<evidence type="ECO:0000256" key="5">
    <source>
        <dbReference type="ARBA" id="ARBA00023002"/>
    </source>
</evidence>
<dbReference type="InterPro" id="IPR050416">
    <property type="entry name" value="FAD-linked_Oxidoreductase"/>
</dbReference>